<dbReference type="InterPro" id="IPR001034">
    <property type="entry name" value="DeoR_HTH"/>
</dbReference>
<dbReference type="Proteomes" id="UP000240542">
    <property type="component" value="Unassembled WGS sequence"/>
</dbReference>
<dbReference type="InterPro" id="IPR036388">
    <property type="entry name" value="WH-like_DNA-bd_sf"/>
</dbReference>
<dbReference type="Pfam" id="PF08220">
    <property type="entry name" value="HTH_DeoR"/>
    <property type="match status" value="1"/>
</dbReference>
<dbReference type="PANTHER" id="PTHR30363">
    <property type="entry name" value="HTH-TYPE TRANSCRIPTIONAL REGULATOR SRLR-RELATED"/>
    <property type="match status" value="1"/>
</dbReference>
<dbReference type="RefSeq" id="WP_106581748.1">
    <property type="nucleotide sequence ID" value="NZ_PYGA01000003.1"/>
</dbReference>
<dbReference type="InterPro" id="IPR018356">
    <property type="entry name" value="Tscrpt_reg_HTH_DeoR_CS"/>
</dbReference>
<dbReference type="SMART" id="SM00420">
    <property type="entry name" value="HTH_DEOR"/>
    <property type="match status" value="1"/>
</dbReference>
<dbReference type="Gene3D" id="1.10.10.10">
    <property type="entry name" value="Winged helix-like DNA-binding domain superfamily/Winged helix DNA-binding domain"/>
    <property type="match status" value="1"/>
</dbReference>
<dbReference type="InterPro" id="IPR037171">
    <property type="entry name" value="NagB/RpiA_transferase-like"/>
</dbReference>
<feature type="domain" description="HTH deoR-type" evidence="4">
    <location>
        <begin position="11"/>
        <end position="66"/>
    </location>
</feature>
<dbReference type="AlphaFoldDB" id="A0A2P8DQ13"/>
<reference evidence="5 6" key="1">
    <citation type="submission" date="2018-03" db="EMBL/GenBank/DDBJ databases">
        <title>Genomic Encyclopedia of Archaeal and Bacterial Type Strains, Phase II (KMG-II): from individual species to whole genera.</title>
        <authorList>
            <person name="Goeker M."/>
        </authorList>
    </citation>
    <scope>NUCLEOTIDE SEQUENCE [LARGE SCALE GENOMIC DNA]</scope>
    <source>
        <strain evidence="5 6">DSM 45312</strain>
    </source>
</reference>
<dbReference type="PROSITE" id="PS51000">
    <property type="entry name" value="HTH_DEOR_2"/>
    <property type="match status" value="1"/>
</dbReference>
<keyword evidence="2" id="KW-0238">DNA-binding</keyword>
<organism evidence="5 6">
    <name type="scientific">Murinocardiopsis flavida</name>
    <dbReference type="NCBI Taxonomy" id="645275"/>
    <lineage>
        <taxon>Bacteria</taxon>
        <taxon>Bacillati</taxon>
        <taxon>Actinomycetota</taxon>
        <taxon>Actinomycetes</taxon>
        <taxon>Streptosporangiales</taxon>
        <taxon>Nocardiopsidaceae</taxon>
        <taxon>Murinocardiopsis</taxon>
    </lineage>
</organism>
<dbReference type="SMART" id="SM01134">
    <property type="entry name" value="DeoRC"/>
    <property type="match status" value="1"/>
</dbReference>
<name>A0A2P8DQ13_9ACTN</name>
<dbReference type="InterPro" id="IPR014036">
    <property type="entry name" value="DeoR-like_C"/>
</dbReference>
<evidence type="ECO:0000256" key="1">
    <source>
        <dbReference type="ARBA" id="ARBA00023015"/>
    </source>
</evidence>
<evidence type="ECO:0000256" key="2">
    <source>
        <dbReference type="ARBA" id="ARBA00023125"/>
    </source>
</evidence>
<evidence type="ECO:0000313" key="5">
    <source>
        <dbReference type="EMBL" id="PSK99316.1"/>
    </source>
</evidence>
<dbReference type="SUPFAM" id="SSF100950">
    <property type="entry name" value="NagB/RpiA/CoA transferase-like"/>
    <property type="match status" value="1"/>
</dbReference>
<dbReference type="EMBL" id="PYGA01000003">
    <property type="protein sequence ID" value="PSK99316.1"/>
    <property type="molecule type" value="Genomic_DNA"/>
</dbReference>
<accession>A0A2P8DQ13</accession>
<dbReference type="CDD" id="cd00090">
    <property type="entry name" value="HTH_ARSR"/>
    <property type="match status" value="1"/>
</dbReference>
<dbReference type="PROSITE" id="PS00894">
    <property type="entry name" value="HTH_DEOR_1"/>
    <property type="match status" value="1"/>
</dbReference>
<protein>
    <submittedName>
        <fullName evidence="5">DeoR family transcriptional regulator</fullName>
    </submittedName>
</protein>
<evidence type="ECO:0000256" key="3">
    <source>
        <dbReference type="ARBA" id="ARBA00023163"/>
    </source>
</evidence>
<gene>
    <name evidence="5" type="ORF">CLV63_10337</name>
</gene>
<keyword evidence="3" id="KW-0804">Transcription</keyword>
<proteinExistence type="predicted"/>
<dbReference type="Pfam" id="PF00455">
    <property type="entry name" value="DeoRC"/>
    <property type="match status" value="1"/>
</dbReference>
<dbReference type="PRINTS" id="PR00037">
    <property type="entry name" value="HTHLACR"/>
</dbReference>
<dbReference type="OrthoDB" id="7688673at2"/>
<keyword evidence="1" id="KW-0805">Transcription regulation</keyword>
<dbReference type="InterPro" id="IPR036390">
    <property type="entry name" value="WH_DNA-bd_sf"/>
</dbReference>
<comment type="caution">
    <text evidence="5">The sequence shown here is derived from an EMBL/GenBank/DDBJ whole genome shotgun (WGS) entry which is preliminary data.</text>
</comment>
<evidence type="ECO:0000313" key="6">
    <source>
        <dbReference type="Proteomes" id="UP000240542"/>
    </source>
</evidence>
<dbReference type="PANTHER" id="PTHR30363:SF44">
    <property type="entry name" value="AGA OPERON TRANSCRIPTIONAL REPRESSOR-RELATED"/>
    <property type="match status" value="1"/>
</dbReference>
<dbReference type="InterPro" id="IPR011991">
    <property type="entry name" value="ArsR-like_HTH"/>
</dbReference>
<dbReference type="GO" id="GO:0003677">
    <property type="term" value="F:DNA binding"/>
    <property type="evidence" value="ECO:0007669"/>
    <property type="project" value="UniProtKB-KW"/>
</dbReference>
<keyword evidence="6" id="KW-1185">Reference proteome</keyword>
<dbReference type="InterPro" id="IPR050313">
    <property type="entry name" value="Carb_Metab_HTH_regulators"/>
</dbReference>
<dbReference type="GO" id="GO:0003700">
    <property type="term" value="F:DNA-binding transcription factor activity"/>
    <property type="evidence" value="ECO:0007669"/>
    <property type="project" value="InterPro"/>
</dbReference>
<dbReference type="SUPFAM" id="SSF46785">
    <property type="entry name" value="Winged helix' DNA-binding domain"/>
    <property type="match status" value="1"/>
</dbReference>
<sequence>MTADENEQSRPARRRAGVADYILQHGSAPASELAEVFDVSVMTVHRDLDELERQGVVRKYRGGASAQPTSVFESNVGYRLRTAQAAKNTLAAYARTLVEPGMSVMLDDSTTTLALAPLLADAAPLTVATNFLHTIKLLTGVPGIRLLALGGEYHPNHDSFLGVPCIDAVEALHTDLLVASTSAVSATHAYHQEQEIVLVKRAMMRAAGRKVLLLDRGKISRTALHRLAPLTDFDLVVVDDRTSESELRTLRDNGAAVEVAHS</sequence>
<evidence type="ECO:0000259" key="4">
    <source>
        <dbReference type="PROSITE" id="PS51000"/>
    </source>
</evidence>